<dbReference type="InterPro" id="IPR007696">
    <property type="entry name" value="DNA_mismatch_repair_MutS_core"/>
</dbReference>
<evidence type="ECO:0000256" key="7">
    <source>
        <dbReference type="ARBA" id="ARBA00022833"/>
    </source>
</evidence>
<keyword evidence="2 12" id="KW-0479">Metal-binding</keyword>
<dbReference type="GO" id="GO:0051082">
    <property type="term" value="F:unfolded protein binding"/>
    <property type="evidence" value="ECO:0007669"/>
    <property type="project" value="InterPro"/>
</dbReference>
<sequence>MVKETKFYDILGVTPGATDSELKTAYKKGALKHHPDKNAHNPDAAEKFKDLSKAYEALSDPQKRQLYDQYGEEGLEQGGAGGGMAAEDLFAQFFGGGGGAFGGMFGGGGGMRDTGPKKARTIHHVHKVSLEDIYRGKVSKLALQKSVICPSCEGRGGKEGAVKTCTGCNGAGMKTMMRQMGPMIQRFQTVCPDCQGEGEIIRDKDRCKRCNGKKTVIERKVLHVHVDKGVKNGHKIDFRGEGDQMPGVLAGDVQFEIEQKPHPRFQRKDDDLFFQAEIDILSALAGGTINIEHLDDRWLEVNIMPGEVISPGEVKMIRGQGMPSMRHHDFGNLYIQFDVKFPQSNFNSPEKIAMLESILPPRKQQAQPPRDAMMEDYTLEEVDPSGQRRAQGATSTEEEDEDGMPQGAERMQRAFDRHKPCLELLPQFQTQWRGAKTRATVKFNELPQREIGDGQNVLEDVDVGPAYPTVVLQARNNMRKYENCVLLTRVGSFYELYFGQADKYGPLLNLKVAQKKTAAGPVPMAGFPFYQLDRFLKILVQDLNEFVAISEEFANNASGTVKSGGLLFDRKVTRTITPGTLIDEKFMDPYENNFLLALHPMDSHKSPNAPSNETIPAELATGSIPPALISKPIGLAWLDLSTGDFFTQTTTLGTLASAAARIGAREIVLSGGLDDSMQQSILDMLEQQRHLVTYHQNQLADASISSWTLMLETEVPINTQSSFSSEEVAAGSLLLAYVKDRLQGLGIKLQPPVRKQDKETMSIDKNSMRALEVLGTSKEGLGGGKGSLLHTVRRTVTKSGTRLLRDWIASPSMSLPVINARLDLVTQLRHDRGFREDITNLLRRTYDSQRLVQKFSMGRGDADDLMSLLRTIEATNGIASTLENRLSPSSTQPALDEKDRNARRSLQALSSRLSLDGPNALAALINASIDEDGLMESHRIEETENADIVSLAQNVLQNEGSAEDQAAMSKVSRIKVKQKASTEQDPEERDTWILRRSASPILEALHQALDGLRQDKASLTSRLRDDLDAQSLTLRWTPGMGYICHVKGAKDVAASLKASAAARDVKTTKSTRAFHQSEWSSLGGKIDQAKQRIRTEEQRVFQQLRGQVVLNLVKLRRNAAVLDELDIGCSFAILAEEQGLVRPVLNLGLDHKIIGGRHPTVKLGLEEQGRAFVSNNCVIGERERIWLITGPNMAGKSTFLRQNALISILAQVGCFVPAEHAEIGLVDQIFTRVGSADNLFRDQSTFMVEMMETAAILNQATPQSFVIMDEIGRGTTPEDGIAVGFACLHHLYHKNRCRTLFATHFHALADMTKDFKHLACYCTDVVEEDGGSFSFVHRLRKGVNRSSHALKVARLAGIILRCPRPHLMRILIITGIPEAAIETARTVLESFVAQSPESVERALPQIAKA</sequence>
<dbReference type="PROSITE" id="PS00486">
    <property type="entry name" value="DNA_MISMATCH_REPAIR_2"/>
    <property type="match status" value="1"/>
</dbReference>
<keyword evidence="6 12" id="KW-0863">Zinc-finger</keyword>
<dbReference type="FunFam" id="3.40.50.300:FF:001238">
    <property type="entry name" value="DNA mismatch repair protein"/>
    <property type="match status" value="1"/>
</dbReference>
<dbReference type="Pfam" id="PF00226">
    <property type="entry name" value="DnaJ"/>
    <property type="match status" value="1"/>
</dbReference>
<reference evidence="16" key="1">
    <citation type="submission" date="2022-11" db="EMBL/GenBank/DDBJ databases">
        <title>Chromosomal genome sequence assembly and mating type (MAT) locus characterization of the leprose asexual lichenized fungus Lepraria neglecta (Nyl.) Erichsen.</title>
        <authorList>
            <person name="Allen J.L."/>
            <person name="Pfeffer B."/>
        </authorList>
    </citation>
    <scope>NUCLEOTIDE SEQUENCE</scope>
    <source>
        <strain evidence="16">Allen 5258</strain>
    </source>
</reference>
<dbReference type="InterPro" id="IPR001623">
    <property type="entry name" value="DnaJ_domain"/>
</dbReference>
<dbReference type="FunFam" id="3.40.1170.10:FF:000010">
    <property type="entry name" value="DNA mismatch repair protein Msh1"/>
    <property type="match status" value="1"/>
</dbReference>
<dbReference type="GO" id="GO:0006298">
    <property type="term" value="P:mismatch repair"/>
    <property type="evidence" value="ECO:0007669"/>
    <property type="project" value="InterPro"/>
</dbReference>
<dbReference type="Pfam" id="PF00488">
    <property type="entry name" value="MutS_V"/>
    <property type="match status" value="1"/>
</dbReference>
<dbReference type="GO" id="GO:0140664">
    <property type="term" value="F:ATP-dependent DNA damage sensor activity"/>
    <property type="evidence" value="ECO:0007669"/>
    <property type="project" value="InterPro"/>
</dbReference>
<dbReference type="GO" id="GO:0006457">
    <property type="term" value="P:protein folding"/>
    <property type="evidence" value="ECO:0007669"/>
    <property type="project" value="InterPro"/>
</dbReference>
<evidence type="ECO:0000259" key="14">
    <source>
        <dbReference type="PROSITE" id="PS50076"/>
    </source>
</evidence>
<dbReference type="InterPro" id="IPR001305">
    <property type="entry name" value="HSP_DnaJ_Cys-rich_dom"/>
</dbReference>
<keyword evidence="17" id="KW-1185">Reference proteome</keyword>
<dbReference type="GO" id="GO:0008270">
    <property type="term" value="F:zinc ion binding"/>
    <property type="evidence" value="ECO:0007669"/>
    <property type="project" value="UniProtKB-KW"/>
</dbReference>
<dbReference type="FunFam" id="2.10.230.10:FF:000001">
    <property type="entry name" value="DnaJ subfamily A member 2"/>
    <property type="match status" value="1"/>
</dbReference>
<evidence type="ECO:0000256" key="2">
    <source>
        <dbReference type="ARBA" id="ARBA00022723"/>
    </source>
</evidence>
<dbReference type="Gene3D" id="2.60.260.20">
    <property type="entry name" value="Urease metallochaperone UreE, N-terminal domain"/>
    <property type="match status" value="2"/>
</dbReference>
<dbReference type="Pfam" id="PF01556">
    <property type="entry name" value="DnaJ_C"/>
    <property type="match status" value="1"/>
</dbReference>
<dbReference type="SUPFAM" id="SSF48334">
    <property type="entry name" value="DNA repair protein MutS, domain III"/>
    <property type="match status" value="1"/>
</dbReference>
<dbReference type="InterPro" id="IPR002939">
    <property type="entry name" value="DnaJ_C"/>
</dbReference>
<dbReference type="InterPro" id="IPR036410">
    <property type="entry name" value="HSP_DnaJ_Cys-rich_dom_sf"/>
</dbReference>
<evidence type="ECO:0000256" key="8">
    <source>
        <dbReference type="ARBA" id="ARBA00022840"/>
    </source>
</evidence>
<dbReference type="SUPFAM" id="SSF57938">
    <property type="entry name" value="DnaJ/Hsp40 cysteine-rich domain"/>
    <property type="match status" value="1"/>
</dbReference>
<dbReference type="SUPFAM" id="SSF49493">
    <property type="entry name" value="HSP40/DnaJ peptide-binding domain"/>
    <property type="match status" value="2"/>
</dbReference>
<dbReference type="Pfam" id="PF01624">
    <property type="entry name" value="MutS_I"/>
    <property type="match status" value="1"/>
</dbReference>
<dbReference type="PANTHER" id="PTHR11361:SF34">
    <property type="entry name" value="DNA MISMATCH REPAIR PROTEIN MSH1, MITOCHONDRIAL"/>
    <property type="match status" value="1"/>
</dbReference>
<dbReference type="HAMAP" id="MF_01152">
    <property type="entry name" value="DnaJ"/>
    <property type="match status" value="1"/>
</dbReference>
<dbReference type="EMBL" id="JASNWA010000003">
    <property type="protein sequence ID" value="KAK3178990.1"/>
    <property type="molecule type" value="Genomic_DNA"/>
</dbReference>
<dbReference type="SUPFAM" id="SSF52540">
    <property type="entry name" value="P-loop containing nucleoside triphosphate hydrolases"/>
    <property type="match status" value="1"/>
</dbReference>
<dbReference type="InterPro" id="IPR012724">
    <property type="entry name" value="DnaJ"/>
</dbReference>
<dbReference type="SMART" id="SM00534">
    <property type="entry name" value="MUTSac"/>
    <property type="match status" value="1"/>
</dbReference>
<dbReference type="FunFam" id="1.10.287.110:FF:000048">
    <property type="entry name" value="DnaJ family protein"/>
    <property type="match status" value="1"/>
</dbReference>
<dbReference type="CDD" id="cd06257">
    <property type="entry name" value="DnaJ"/>
    <property type="match status" value="1"/>
</dbReference>
<feature type="domain" description="CR-type" evidence="15">
    <location>
        <begin position="136"/>
        <end position="219"/>
    </location>
</feature>
<keyword evidence="5" id="KW-0227">DNA damage</keyword>
<evidence type="ECO:0000256" key="9">
    <source>
        <dbReference type="ARBA" id="ARBA00023125"/>
    </source>
</evidence>
<dbReference type="GO" id="GO:0005524">
    <property type="term" value="F:ATP binding"/>
    <property type="evidence" value="ECO:0007669"/>
    <property type="project" value="UniProtKB-KW"/>
</dbReference>
<dbReference type="GO" id="GO:0005634">
    <property type="term" value="C:nucleus"/>
    <property type="evidence" value="ECO:0007669"/>
    <property type="project" value="TreeGrafter"/>
</dbReference>
<dbReference type="CDD" id="cd10719">
    <property type="entry name" value="DnaJ_zf"/>
    <property type="match status" value="1"/>
</dbReference>
<dbReference type="GO" id="GO:0043504">
    <property type="term" value="P:mitochondrial DNA repair"/>
    <property type="evidence" value="ECO:0007669"/>
    <property type="project" value="TreeGrafter"/>
</dbReference>
<dbReference type="InterPro" id="IPR007695">
    <property type="entry name" value="DNA_mismatch_repair_MutS-lik_N"/>
</dbReference>
<dbReference type="GO" id="GO:0009408">
    <property type="term" value="P:response to heat"/>
    <property type="evidence" value="ECO:0007669"/>
    <property type="project" value="InterPro"/>
</dbReference>
<evidence type="ECO:0000313" key="17">
    <source>
        <dbReference type="Proteomes" id="UP001276659"/>
    </source>
</evidence>
<dbReference type="InterPro" id="IPR036678">
    <property type="entry name" value="MutS_con_dom_sf"/>
</dbReference>
<feature type="region of interest" description="Disordered" evidence="13">
    <location>
        <begin position="379"/>
        <end position="406"/>
    </location>
</feature>
<dbReference type="InterPro" id="IPR007860">
    <property type="entry name" value="DNA_mmatch_repair_MutS_con_dom"/>
</dbReference>
<dbReference type="InterPro" id="IPR016151">
    <property type="entry name" value="DNA_mismatch_repair_MutS_N"/>
</dbReference>
<dbReference type="SMART" id="SM00271">
    <property type="entry name" value="DnaJ"/>
    <property type="match status" value="1"/>
</dbReference>
<dbReference type="SUPFAM" id="SSF53150">
    <property type="entry name" value="DNA repair protein MutS, domain II"/>
    <property type="match status" value="1"/>
</dbReference>
<keyword evidence="11" id="KW-0234">DNA repair</keyword>
<evidence type="ECO:0000256" key="5">
    <source>
        <dbReference type="ARBA" id="ARBA00022763"/>
    </source>
</evidence>
<dbReference type="Pfam" id="PF05192">
    <property type="entry name" value="MutS_III"/>
    <property type="match status" value="1"/>
</dbReference>
<evidence type="ECO:0000256" key="11">
    <source>
        <dbReference type="ARBA" id="ARBA00023204"/>
    </source>
</evidence>
<keyword evidence="3" id="KW-0677">Repeat</keyword>
<dbReference type="PROSITE" id="PS51188">
    <property type="entry name" value="ZF_CR"/>
    <property type="match status" value="1"/>
</dbReference>
<evidence type="ECO:0000256" key="3">
    <source>
        <dbReference type="ARBA" id="ARBA00022737"/>
    </source>
</evidence>
<name>A0AAE0DQE3_9LECA</name>
<dbReference type="SUPFAM" id="SSF55271">
    <property type="entry name" value="DNA repair protein MutS, domain I"/>
    <property type="match status" value="1"/>
</dbReference>
<feature type="zinc finger region" description="CR-type" evidence="12">
    <location>
        <begin position="136"/>
        <end position="219"/>
    </location>
</feature>
<dbReference type="InterPro" id="IPR036869">
    <property type="entry name" value="J_dom_sf"/>
</dbReference>
<dbReference type="InterPro" id="IPR008971">
    <property type="entry name" value="HSP40/DnaJ_pept-bd"/>
</dbReference>
<dbReference type="Gene3D" id="1.10.287.110">
    <property type="entry name" value="DnaJ domain"/>
    <property type="match status" value="1"/>
</dbReference>
<dbReference type="GO" id="GO:0031072">
    <property type="term" value="F:heat shock protein binding"/>
    <property type="evidence" value="ECO:0007669"/>
    <property type="project" value="InterPro"/>
</dbReference>
<evidence type="ECO:0000256" key="10">
    <source>
        <dbReference type="ARBA" id="ARBA00023186"/>
    </source>
</evidence>
<dbReference type="FunFam" id="2.60.260.20:FF:000024">
    <property type="entry name" value="Mitochondrial protein import protein MAS5"/>
    <property type="match status" value="1"/>
</dbReference>
<accession>A0AAE0DQE3</accession>
<comment type="caution">
    <text evidence="16">The sequence shown here is derived from an EMBL/GenBank/DDBJ whole genome shotgun (WGS) entry which is preliminary data.</text>
</comment>
<evidence type="ECO:0000256" key="1">
    <source>
        <dbReference type="ARBA" id="ARBA00006271"/>
    </source>
</evidence>
<dbReference type="Gene3D" id="1.10.1420.10">
    <property type="match status" value="3"/>
</dbReference>
<keyword evidence="9" id="KW-0238">DNA-binding</keyword>
<dbReference type="PRINTS" id="PR00625">
    <property type="entry name" value="JDOMAIN"/>
</dbReference>
<dbReference type="Pfam" id="PF00684">
    <property type="entry name" value="DnaJ_CXXCXGXG"/>
    <property type="match status" value="1"/>
</dbReference>
<dbReference type="Proteomes" id="UP001276659">
    <property type="component" value="Unassembled WGS sequence"/>
</dbReference>
<feature type="domain" description="J" evidence="14">
    <location>
        <begin position="6"/>
        <end position="71"/>
    </location>
</feature>
<dbReference type="Gene3D" id="3.40.50.300">
    <property type="entry name" value="P-loop containing nucleotide triphosphate hydrolases"/>
    <property type="match status" value="1"/>
</dbReference>
<evidence type="ECO:0000259" key="15">
    <source>
        <dbReference type="PROSITE" id="PS51188"/>
    </source>
</evidence>
<dbReference type="InterPro" id="IPR027417">
    <property type="entry name" value="P-loop_NTPase"/>
</dbReference>
<dbReference type="Gene3D" id="3.30.420.110">
    <property type="entry name" value="MutS, connector domain"/>
    <property type="match status" value="1"/>
</dbReference>
<dbReference type="GO" id="GO:0005739">
    <property type="term" value="C:mitochondrion"/>
    <property type="evidence" value="ECO:0007669"/>
    <property type="project" value="TreeGrafter"/>
</dbReference>
<evidence type="ECO:0000256" key="12">
    <source>
        <dbReference type="PROSITE-ProRule" id="PRU00546"/>
    </source>
</evidence>
<evidence type="ECO:0000256" key="4">
    <source>
        <dbReference type="ARBA" id="ARBA00022741"/>
    </source>
</evidence>
<keyword evidence="7 12" id="KW-0862">Zinc</keyword>
<dbReference type="InterPro" id="IPR000432">
    <property type="entry name" value="DNA_mismatch_repair_MutS_C"/>
</dbReference>
<dbReference type="Gene3D" id="3.40.1170.10">
    <property type="entry name" value="DNA repair protein MutS, domain I"/>
    <property type="match status" value="1"/>
</dbReference>
<keyword evidence="8" id="KW-0067">ATP-binding</keyword>
<dbReference type="GO" id="GO:0030983">
    <property type="term" value="F:mismatched DNA binding"/>
    <property type="evidence" value="ECO:0007669"/>
    <property type="project" value="InterPro"/>
</dbReference>
<organism evidence="16 17">
    <name type="scientific">Lepraria neglecta</name>
    <dbReference type="NCBI Taxonomy" id="209136"/>
    <lineage>
        <taxon>Eukaryota</taxon>
        <taxon>Fungi</taxon>
        <taxon>Dikarya</taxon>
        <taxon>Ascomycota</taxon>
        <taxon>Pezizomycotina</taxon>
        <taxon>Lecanoromycetes</taxon>
        <taxon>OSLEUM clade</taxon>
        <taxon>Lecanoromycetidae</taxon>
        <taxon>Lecanorales</taxon>
        <taxon>Lecanorineae</taxon>
        <taxon>Stereocaulaceae</taxon>
        <taxon>Lepraria</taxon>
    </lineage>
</organism>
<evidence type="ECO:0000256" key="6">
    <source>
        <dbReference type="ARBA" id="ARBA00022771"/>
    </source>
</evidence>
<dbReference type="PANTHER" id="PTHR11361">
    <property type="entry name" value="DNA MISMATCH REPAIR PROTEIN MUTS FAMILY MEMBER"/>
    <property type="match status" value="1"/>
</dbReference>
<keyword evidence="10" id="KW-0143">Chaperone</keyword>
<gene>
    <name evidence="16" type="ORF">OEA41_001129</name>
</gene>
<comment type="similarity">
    <text evidence="1">Belongs to the DNA mismatch repair MutS family.</text>
</comment>
<evidence type="ECO:0000313" key="16">
    <source>
        <dbReference type="EMBL" id="KAK3178990.1"/>
    </source>
</evidence>
<proteinExistence type="inferred from homology"/>
<dbReference type="PROSITE" id="PS50076">
    <property type="entry name" value="DNAJ_2"/>
    <property type="match status" value="1"/>
</dbReference>
<keyword evidence="4" id="KW-0547">Nucleotide-binding</keyword>
<evidence type="ECO:0008006" key="18">
    <source>
        <dbReference type="Google" id="ProtNLM"/>
    </source>
</evidence>
<protein>
    <recommendedName>
        <fullName evidence="18">DNA mismatch repair protein</fullName>
    </recommendedName>
</protein>
<dbReference type="PROSITE" id="PS00636">
    <property type="entry name" value="DNAJ_1"/>
    <property type="match status" value="1"/>
</dbReference>
<dbReference type="SUPFAM" id="SSF46565">
    <property type="entry name" value="Chaperone J-domain"/>
    <property type="match status" value="1"/>
</dbReference>
<evidence type="ECO:0000256" key="13">
    <source>
        <dbReference type="SAM" id="MobiDB-lite"/>
    </source>
</evidence>
<dbReference type="InterPro" id="IPR018253">
    <property type="entry name" value="DnaJ_domain_CS"/>
</dbReference>
<dbReference type="Gene3D" id="2.10.230.10">
    <property type="entry name" value="Heat shock protein DnaJ, cysteine-rich domain"/>
    <property type="match status" value="1"/>
</dbReference>
<dbReference type="SMART" id="SM00533">
    <property type="entry name" value="MUTSd"/>
    <property type="match status" value="1"/>
</dbReference>
<dbReference type="Pfam" id="PF05188">
    <property type="entry name" value="MutS_II"/>
    <property type="match status" value="1"/>
</dbReference>
<dbReference type="InterPro" id="IPR036187">
    <property type="entry name" value="DNA_mismatch_repair_MutS_sf"/>
</dbReference>
<dbReference type="InterPro" id="IPR045076">
    <property type="entry name" value="MutS"/>
</dbReference>
<dbReference type="CDD" id="cd10747">
    <property type="entry name" value="DnaJ_C"/>
    <property type="match status" value="1"/>
</dbReference>